<dbReference type="OrthoDB" id="7866726at2"/>
<accession>S9S4Y4</accession>
<dbReference type="eggNOG" id="ENOG50331JG">
    <property type="taxonomic scope" value="Bacteria"/>
</dbReference>
<evidence type="ECO:0000313" key="1">
    <source>
        <dbReference type="EMBL" id="EPX85250.1"/>
    </source>
</evidence>
<dbReference type="Proteomes" id="UP000015347">
    <property type="component" value="Unassembled WGS sequence"/>
</dbReference>
<proteinExistence type="predicted"/>
<gene>
    <name evidence="1" type="ORF">Salmuc_02629</name>
</gene>
<dbReference type="EMBL" id="APVH01000009">
    <property type="protein sequence ID" value="EPX85250.1"/>
    <property type="molecule type" value="Genomic_DNA"/>
</dbReference>
<dbReference type="STRING" id="1123237.Salmuc_02629"/>
<protein>
    <submittedName>
        <fullName evidence="1">Uncharacterized protein</fullName>
    </submittedName>
</protein>
<sequence length="101" mass="11872">MHPELATRRRVLRASYQRYLEADRQWRAALREVRLWFPGSDGALHAAMGNPGSRVRHLYETRMRALARLEVARQKLGTARRRFAERQRTVELRMISVSLAD</sequence>
<organism evidence="1 2">
    <name type="scientific">Salipiger mucosus DSM 16094</name>
    <dbReference type="NCBI Taxonomy" id="1123237"/>
    <lineage>
        <taxon>Bacteria</taxon>
        <taxon>Pseudomonadati</taxon>
        <taxon>Pseudomonadota</taxon>
        <taxon>Alphaproteobacteria</taxon>
        <taxon>Rhodobacterales</taxon>
        <taxon>Roseobacteraceae</taxon>
        <taxon>Salipiger</taxon>
    </lineage>
</organism>
<name>S9S4Y4_9RHOB</name>
<dbReference type="HOGENOM" id="CLU_2289677_0_0_5"/>
<evidence type="ECO:0000313" key="2">
    <source>
        <dbReference type="Proteomes" id="UP000015347"/>
    </source>
</evidence>
<dbReference type="RefSeq" id="WP_020039818.1">
    <property type="nucleotide sequence ID" value="NZ_KE557273.1"/>
</dbReference>
<keyword evidence="2" id="KW-1185">Reference proteome</keyword>
<dbReference type="AlphaFoldDB" id="S9S4Y4"/>
<comment type="caution">
    <text evidence="1">The sequence shown here is derived from an EMBL/GenBank/DDBJ whole genome shotgun (WGS) entry which is preliminary data.</text>
</comment>
<reference evidence="2" key="1">
    <citation type="journal article" date="2014" name="Stand. Genomic Sci.">
        <title>Genome sequence of the exopolysaccharide-producing Salipiger mucosus type strain (DSM 16094(T)), a moderately halophilic member of the Roseobacter clade.</title>
        <authorList>
            <person name="Riedel T."/>
            <person name="Spring S."/>
            <person name="Fiebig A."/>
            <person name="Petersen J."/>
            <person name="Kyrpides N.C."/>
            <person name="Goker M."/>
            <person name="Klenk H.P."/>
        </authorList>
    </citation>
    <scope>NUCLEOTIDE SEQUENCE [LARGE SCALE GENOMIC DNA]</scope>
    <source>
        <strain evidence="2">DSM 16094</strain>
    </source>
</reference>